<evidence type="ECO:0008006" key="4">
    <source>
        <dbReference type="Google" id="ProtNLM"/>
    </source>
</evidence>
<dbReference type="EMBL" id="JAGMUV010000016">
    <property type="protein sequence ID" value="KAH7132990.1"/>
    <property type="molecule type" value="Genomic_DNA"/>
</dbReference>
<gene>
    <name evidence="2" type="ORF">EDB81DRAFT_807371</name>
</gene>
<organism evidence="2 3">
    <name type="scientific">Dactylonectria macrodidyma</name>
    <dbReference type="NCBI Taxonomy" id="307937"/>
    <lineage>
        <taxon>Eukaryota</taxon>
        <taxon>Fungi</taxon>
        <taxon>Dikarya</taxon>
        <taxon>Ascomycota</taxon>
        <taxon>Pezizomycotina</taxon>
        <taxon>Sordariomycetes</taxon>
        <taxon>Hypocreomycetidae</taxon>
        <taxon>Hypocreales</taxon>
        <taxon>Nectriaceae</taxon>
        <taxon>Dactylonectria</taxon>
    </lineage>
</organism>
<feature type="transmembrane region" description="Helical" evidence="1">
    <location>
        <begin position="63"/>
        <end position="86"/>
    </location>
</feature>
<feature type="transmembrane region" description="Helical" evidence="1">
    <location>
        <begin position="30"/>
        <end position="51"/>
    </location>
</feature>
<proteinExistence type="predicted"/>
<name>A0A9P9E6V6_9HYPO</name>
<dbReference type="Proteomes" id="UP000738349">
    <property type="component" value="Unassembled WGS sequence"/>
</dbReference>
<dbReference type="AlphaFoldDB" id="A0A9P9E6V6"/>
<keyword evidence="1" id="KW-0472">Membrane</keyword>
<evidence type="ECO:0000313" key="2">
    <source>
        <dbReference type="EMBL" id="KAH7132990.1"/>
    </source>
</evidence>
<protein>
    <recommendedName>
        <fullName evidence="4">Transmembrane protein</fullName>
    </recommendedName>
</protein>
<comment type="caution">
    <text evidence="2">The sequence shown here is derived from an EMBL/GenBank/DDBJ whole genome shotgun (WGS) entry which is preliminary data.</text>
</comment>
<evidence type="ECO:0000313" key="3">
    <source>
        <dbReference type="Proteomes" id="UP000738349"/>
    </source>
</evidence>
<reference evidence="2" key="1">
    <citation type="journal article" date="2021" name="Nat. Commun.">
        <title>Genetic determinants of endophytism in the Arabidopsis root mycobiome.</title>
        <authorList>
            <person name="Mesny F."/>
            <person name="Miyauchi S."/>
            <person name="Thiergart T."/>
            <person name="Pickel B."/>
            <person name="Atanasova L."/>
            <person name="Karlsson M."/>
            <person name="Huettel B."/>
            <person name="Barry K.W."/>
            <person name="Haridas S."/>
            <person name="Chen C."/>
            <person name="Bauer D."/>
            <person name="Andreopoulos W."/>
            <person name="Pangilinan J."/>
            <person name="LaButti K."/>
            <person name="Riley R."/>
            <person name="Lipzen A."/>
            <person name="Clum A."/>
            <person name="Drula E."/>
            <person name="Henrissat B."/>
            <person name="Kohler A."/>
            <person name="Grigoriev I.V."/>
            <person name="Martin F.M."/>
            <person name="Hacquard S."/>
        </authorList>
    </citation>
    <scope>NUCLEOTIDE SEQUENCE</scope>
    <source>
        <strain evidence="2">MPI-CAGE-AT-0147</strain>
    </source>
</reference>
<evidence type="ECO:0000256" key="1">
    <source>
        <dbReference type="SAM" id="Phobius"/>
    </source>
</evidence>
<accession>A0A9P9E6V6</accession>
<sequence length="192" mass="21301">MLEFKTPGGFEQPSLAETSAPRIAVAQLHCVHVVAAALIARTAFLFSQLLFPCFSCLSPLSFFLFFLVLLAPFSFSFSLILSVHAADPSSILSRHDRAQTKTRLLVVTRPLVVSFQRFSYSNWLLTEWNGCQIGCRRLQSLAAPVSQTHPTFDTRLCVERDQPLAPNRGSVCRASLRCHMCHGSFDDIIPSG</sequence>
<keyword evidence="1" id="KW-1133">Transmembrane helix</keyword>
<keyword evidence="1" id="KW-0812">Transmembrane</keyword>
<keyword evidence="3" id="KW-1185">Reference proteome</keyword>